<proteinExistence type="predicted"/>
<sequence>SLNDCVQDVISFKASIVGSVENLLLHLSHAMDASNAGSEAMLTWSWRFFQSSYVAHESHEHTRRFLMINPETLAEFQNVVSKESFRHRVTAGNFITYLDSRQSFTYNVFGFHSVISQKVAFY</sequence>
<dbReference type="EMBL" id="KQ252268">
    <property type="protein sequence ID" value="KNC70065.1"/>
    <property type="molecule type" value="Genomic_DNA"/>
</dbReference>
<dbReference type="GeneID" id="25917917"/>
<protein>
    <submittedName>
        <fullName evidence="1">Uncharacterized protein</fullName>
    </submittedName>
</protein>
<dbReference type="AlphaFoldDB" id="A0A0L0F033"/>
<dbReference type="RefSeq" id="XP_014143967.1">
    <property type="nucleotide sequence ID" value="XM_014288492.1"/>
</dbReference>
<feature type="non-terminal residue" evidence="1">
    <location>
        <position position="1"/>
    </location>
</feature>
<keyword evidence="2" id="KW-1185">Reference proteome</keyword>
<gene>
    <name evidence="1" type="ORF">SARC_17413</name>
</gene>
<accession>A0A0L0F033</accession>
<evidence type="ECO:0000313" key="1">
    <source>
        <dbReference type="EMBL" id="KNC70065.1"/>
    </source>
</evidence>
<evidence type="ECO:0000313" key="2">
    <source>
        <dbReference type="Proteomes" id="UP000054560"/>
    </source>
</evidence>
<dbReference type="Proteomes" id="UP000054560">
    <property type="component" value="Unassembled WGS sequence"/>
</dbReference>
<reference evidence="1 2" key="1">
    <citation type="submission" date="2011-02" db="EMBL/GenBank/DDBJ databases">
        <title>The Genome Sequence of Sphaeroforma arctica JP610.</title>
        <authorList>
            <consortium name="The Broad Institute Genome Sequencing Platform"/>
            <person name="Russ C."/>
            <person name="Cuomo C."/>
            <person name="Young S.K."/>
            <person name="Zeng Q."/>
            <person name="Gargeya S."/>
            <person name="Alvarado L."/>
            <person name="Berlin A."/>
            <person name="Chapman S.B."/>
            <person name="Chen Z."/>
            <person name="Freedman E."/>
            <person name="Gellesch M."/>
            <person name="Goldberg J."/>
            <person name="Griggs A."/>
            <person name="Gujja S."/>
            <person name="Heilman E."/>
            <person name="Heiman D."/>
            <person name="Howarth C."/>
            <person name="Mehta T."/>
            <person name="Neiman D."/>
            <person name="Pearson M."/>
            <person name="Roberts A."/>
            <person name="Saif S."/>
            <person name="Shea T."/>
            <person name="Shenoy N."/>
            <person name="Sisk P."/>
            <person name="Stolte C."/>
            <person name="Sykes S."/>
            <person name="White J."/>
            <person name="Yandava C."/>
            <person name="Burger G."/>
            <person name="Gray M.W."/>
            <person name="Holland P.W.H."/>
            <person name="King N."/>
            <person name="Lang F.B.F."/>
            <person name="Roger A.J."/>
            <person name="Ruiz-Trillo I."/>
            <person name="Haas B."/>
            <person name="Nusbaum C."/>
            <person name="Birren B."/>
        </authorList>
    </citation>
    <scope>NUCLEOTIDE SEQUENCE [LARGE SCALE GENOMIC DNA]</scope>
    <source>
        <strain evidence="1 2">JP610</strain>
    </source>
</reference>
<organism evidence="1 2">
    <name type="scientific">Sphaeroforma arctica JP610</name>
    <dbReference type="NCBI Taxonomy" id="667725"/>
    <lineage>
        <taxon>Eukaryota</taxon>
        <taxon>Ichthyosporea</taxon>
        <taxon>Ichthyophonida</taxon>
        <taxon>Sphaeroforma</taxon>
    </lineage>
</organism>
<name>A0A0L0F033_9EUKA</name>